<dbReference type="Gene3D" id="1.25.40.10">
    <property type="entry name" value="Tetratricopeptide repeat domain"/>
    <property type="match status" value="1"/>
</dbReference>
<accession>A0A1F7F2N3</accession>
<evidence type="ECO:0000313" key="1">
    <source>
        <dbReference type="EMBL" id="OGK00858.1"/>
    </source>
</evidence>
<organism evidence="1 2">
    <name type="scientific">Candidatus Raymondbacteria bacterium RIFOXYD12_FULL_49_13</name>
    <dbReference type="NCBI Taxonomy" id="1817890"/>
    <lineage>
        <taxon>Bacteria</taxon>
        <taxon>Raymondiibacteriota</taxon>
    </lineage>
</organism>
<dbReference type="SUPFAM" id="SSF48452">
    <property type="entry name" value="TPR-like"/>
    <property type="match status" value="1"/>
</dbReference>
<gene>
    <name evidence="1" type="ORF">A2519_07980</name>
</gene>
<reference evidence="1 2" key="1">
    <citation type="journal article" date="2016" name="Nat. Commun.">
        <title>Thousands of microbial genomes shed light on interconnected biogeochemical processes in an aquifer system.</title>
        <authorList>
            <person name="Anantharaman K."/>
            <person name="Brown C.T."/>
            <person name="Hug L.A."/>
            <person name="Sharon I."/>
            <person name="Castelle C.J."/>
            <person name="Probst A.J."/>
            <person name="Thomas B.C."/>
            <person name="Singh A."/>
            <person name="Wilkins M.J."/>
            <person name="Karaoz U."/>
            <person name="Brodie E.L."/>
            <person name="Williams K.H."/>
            <person name="Hubbard S.S."/>
            <person name="Banfield J.F."/>
        </authorList>
    </citation>
    <scope>NUCLEOTIDE SEQUENCE [LARGE SCALE GENOMIC DNA]</scope>
</reference>
<evidence type="ECO:0008006" key="3">
    <source>
        <dbReference type="Google" id="ProtNLM"/>
    </source>
</evidence>
<comment type="caution">
    <text evidence="1">The sequence shown here is derived from an EMBL/GenBank/DDBJ whole genome shotgun (WGS) entry which is preliminary data.</text>
</comment>
<protein>
    <recommendedName>
        <fullName evidence="3">Cellulose synthase operon C C-terminal domain-containing protein</fullName>
    </recommendedName>
</protein>
<dbReference type="EMBL" id="MFYX01000139">
    <property type="protein sequence ID" value="OGK00858.1"/>
    <property type="molecule type" value="Genomic_DNA"/>
</dbReference>
<dbReference type="AlphaFoldDB" id="A0A1F7F2N3"/>
<dbReference type="Proteomes" id="UP000179243">
    <property type="component" value="Unassembled WGS sequence"/>
</dbReference>
<name>A0A1F7F2N3_UNCRA</name>
<evidence type="ECO:0000313" key="2">
    <source>
        <dbReference type="Proteomes" id="UP000179243"/>
    </source>
</evidence>
<sequence>MIVRFFCLILSMIVVSELYGIEGMALSGNNQTQETEARIGRLIDQGRLTEALGECKIAVSMFPQTRAFMLLLAKAYILDNNSVWALKTLYGWINDNPDDHEVRSWITWLHMQRGEMDKASAQSEQYRLAEWPSLISRDNLYQAFLALSAKDLRQARFGFKSAFSGQAGFPEDEALAGQIGAALFPQWQGKYHLTVSGVLGYSTHPSLAATFGEDVTAAGSPYSGLTASATIDPLLTYPVRPVIMFKQTASYYTENQGADKPSASSFFFPEFRVSFPWRAGFVEAAVAYASGAYLLNSRPPFSFPDTTWMEEFFSERAYWFFEYHRFEADLRISDGIAALYGFGRRWFNHMGRSRYENDLTFAWQIPYRKYAEIVAALSGRYYHATNDNYSITGGDCLVSLERRISGKLSAAVSVIGGLDHYPKSLDFFLASVTRFDRLAVLQTKLRYAFRKSIRIVVSYEFSDRRSNASSASDNFDYRDHRIQAGLEWSAVRGVWLRTASDSDMGSRVTLPYEGISGSDHIFDAVRELLKHRQELRRSSTCLN</sequence>
<proteinExistence type="predicted"/>
<dbReference type="InterPro" id="IPR011990">
    <property type="entry name" value="TPR-like_helical_dom_sf"/>
</dbReference>